<comment type="cofactor">
    <cofactor evidence="1">
        <name>Fe(2+)</name>
        <dbReference type="ChEBI" id="CHEBI:29033"/>
    </cofactor>
</comment>
<dbReference type="Pfam" id="PF05721">
    <property type="entry name" value="PhyH"/>
    <property type="match status" value="1"/>
</dbReference>
<dbReference type="Proteomes" id="UP001595904">
    <property type="component" value="Unassembled WGS sequence"/>
</dbReference>
<keyword evidence="2" id="KW-0223">Dioxygenase</keyword>
<evidence type="ECO:0000313" key="2">
    <source>
        <dbReference type="EMBL" id="MFC4310503.1"/>
    </source>
</evidence>
<organism evidence="2 3">
    <name type="scientific">Steroidobacter flavus</name>
    <dbReference type="NCBI Taxonomy" id="1842136"/>
    <lineage>
        <taxon>Bacteria</taxon>
        <taxon>Pseudomonadati</taxon>
        <taxon>Pseudomonadota</taxon>
        <taxon>Gammaproteobacteria</taxon>
        <taxon>Steroidobacterales</taxon>
        <taxon>Steroidobacteraceae</taxon>
        <taxon>Steroidobacter</taxon>
    </lineage>
</organism>
<dbReference type="RefSeq" id="WP_380598039.1">
    <property type="nucleotide sequence ID" value="NZ_JBHSDU010000003.1"/>
</dbReference>
<accession>A0ABV8SU68</accession>
<evidence type="ECO:0000256" key="1">
    <source>
        <dbReference type="ARBA" id="ARBA00001954"/>
    </source>
</evidence>
<sequence>MRSQLDHVGFAVVEGVIERSHAEMLAHDIDAQLPDVPAAGFRGLTQLVPSVRTLAQSPELRALVETGLSANARLVRSIYFNKSQETNWQVAWHQDLAIAVQRRVEIQGFVTWSSKDGVPHVQPPAHILDRMLTVRLHLDPADESNGALWVVPESHCLGRLPAGDAAGVAERMGKHLCAVNIGDAMLFKPLLLHASRKATSSQARRVIHLEFADVELPAPLQWSEVA</sequence>
<evidence type="ECO:0000313" key="3">
    <source>
        <dbReference type="Proteomes" id="UP001595904"/>
    </source>
</evidence>
<protein>
    <submittedName>
        <fullName evidence="2">Phytanoyl-CoA dioxygenase family protein</fullName>
    </submittedName>
</protein>
<dbReference type="SUPFAM" id="SSF51197">
    <property type="entry name" value="Clavaminate synthase-like"/>
    <property type="match status" value="1"/>
</dbReference>
<reference evidence="3" key="1">
    <citation type="journal article" date="2019" name="Int. J. Syst. Evol. Microbiol.">
        <title>The Global Catalogue of Microorganisms (GCM) 10K type strain sequencing project: providing services to taxonomists for standard genome sequencing and annotation.</title>
        <authorList>
            <consortium name="The Broad Institute Genomics Platform"/>
            <consortium name="The Broad Institute Genome Sequencing Center for Infectious Disease"/>
            <person name="Wu L."/>
            <person name="Ma J."/>
        </authorList>
    </citation>
    <scope>NUCLEOTIDE SEQUENCE [LARGE SCALE GENOMIC DNA]</scope>
    <source>
        <strain evidence="3">CGMCC 1.10759</strain>
    </source>
</reference>
<dbReference type="PANTHER" id="PTHR20883:SF48">
    <property type="entry name" value="ECTOINE DIOXYGENASE"/>
    <property type="match status" value="1"/>
</dbReference>
<keyword evidence="2" id="KW-0560">Oxidoreductase</keyword>
<keyword evidence="3" id="KW-1185">Reference proteome</keyword>
<dbReference type="GO" id="GO:0051213">
    <property type="term" value="F:dioxygenase activity"/>
    <property type="evidence" value="ECO:0007669"/>
    <property type="project" value="UniProtKB-KW"/>
</dbReference>
<comment type="caution">
    <text evidence="2">The sequence shown here is derived from an EMBL/GenBank/DDBJ whole genome shotgun (WGS) entry which is preliminary data.</text>
</comment>
<dbReference type="InterPro" id="IPR008775">
    <property type="entry name" value="Phytyl_CoA_dOase-like"/>
</dbReference>
<proteinExistence type="predicted"/>
<dbReference type="PANTHER" id="PTHR20883">
    <property type="entry name" value="PHYTANOYL-COA DIOXYGENASE DOMAIN CONTAINING 1"/>
    <property type="match status" value="1"/>
</dbReference>
<dbReference type="EMBL" id="JBHSDU010000003">
    <property type="protein sequence ID" value="MFC4310503.1"/>
    <property type="molecule type" value="Genomic_DNA"/>
</dbReference>
<gene>
    <name evidence="2" type="ORF">ACFPN2_15535</name>
</gene>
<dbReference type="Gene3D" id="2.60.120.620">
    <property type="entry name" value="q2cbj1_9rhob like domain"/>
    <property type="match status" value="1"/>
</dbReference>
<name>A0ABV8SU68_9GAMM</name>